<evidence type="ECO:0000256" key="1">
    <source>
        <dbReference type="SAM" id="MobiDB-lite"/>
    </source>
</evidence>
<comment type="caution">
    <text evidence="3">The sequence shown here is derived from an EMBL/GenBank/DDBJ whole genome shotgun (WGS) entry which is preliminary data.</text>
</comment>
<dbReference type="Proteomes" id="UP001281761">
    <property type="component" value="Unassembled WGS sequence"/>
</dbReference>
<accession>A0ABQ9XLT1</accession>
<dbReference type="InterPro" id="IPR004875">
    <property type="entry name" value="DDE_SF_endonuclease_dom"/>
</dbReference>
<evidence type="ECO:0000313" key="4">
    <source>
        <dbReference type="Proteomes" id="UP001281761"/>
    </source>
</evidence>
<keyword evidence="4" id="KW-1185">Reference proteome</keyword>
<evidence type="ECO:0000313" key="3">
    <source>
        <dbReference type="EMBL" id="KAK2952278.1"/>
    </source>
</evidence>
<feature type="region of interest" description="Disordered" evidence="1">
    <location>
        <begin position="454"/>
        <end position="500"/>
    </location>
</feature>
<feature type="domain" description="DDE-1" evidence="2">
    <location>
        <begin position="154"/>
        <end position="226"/>
    </location>
</feature>
<proteinExistence type="predicted"/>
<evidence type="ECO:0000259" key="2">
    <source>
        <dbReference type="Pfam" id="PF03184"/>
    </source>
</evidence>
<protein>
    <recommendedName>
        <fullName evidence="2">DDE-1 domain-containing protein</fullName>
    </recommendedName>
</protein>
<feature type="compositionally biased region" description="Polar residues" evidence="1">
    <location>
        <begin position="461"/>
        <end position="474"/>
    </location>
</feature>
<dbReference type="EMBL" id="JARBJD010000106">
    <property type="protein sequence ID" value="KAK2952278.1"/>
    <property type="molecule type" value="Genomic_DNA"/>
</dbReference>
<organism evidence="3 4">
    <name type="scientific">Blattamonas nauphoetae</name>
    <dbReference type="NCBI Taxonomy" id="2049346"/>
    <lineage>
        <taxon>Eukaryota</taxon>
        <taxon>Metamonada</taxon>
        <taxon>Preaxostyla</taxon>
        <taxon>Oxymonadida</taxon>
        <taxon>Blattamonas</taxon>
    </lineage>
</organism>
<gene>
    <name evidence="3" type="ORF">BLNAU_12837</name>
</gene>
<dbReference type="Pfam" id="PF03184">
    <property type="entry name" value="DDE_1"/>
    <property type="match status" value="1"/>
</dbReference>
<sequence length="610" mass="68326">MSHKSISPPLSPILVTRKLGEVEYKSIPQRTTRALAIYENEDVTLEVLSQGSKVPLSTLSRGRKKLKTDGEIGKEGRPSKLGTIKTKELENFAIQNIADGKEVTKQRLLDEANRLYHEQSWVPHDAPNLDSGWIQYHIDHSPVLQKRKDLKLTRNFALILLDGHQTRKDEEVLRQARLQRILLLRFPPHTTHLCQPLDRFVFARFKKELYSNFVQPETSGIMAYRQELARVLPLALGDALHPKTIQASFRQAGVWPTSEEPLLIALQKICKKQGVTVQEQLGKTRLSIEDMQEMATTENQTASGELLTPSEIISAPIMSKQTTLDAFLQRRPQRNPAIPASVHEKTDLLIRPCKREESTPDSRIPVEKKTFCRMIRDDDDEERPVAGLDDATSTGRRFTGQFLDKETTERTPLPVLLHSLQPVGLRACLPRRLQTLFLSPAAVERSLHRFPEAELDKSPFPTRSGQDSKLTPSRGSLPKTTARGPTLKNGSRSGFPAPSARQTSPVLAFAAELHLSRQAGSSLAPGGGTSLIEHTNRLRIQLLSLILPMQTRAECVRLASHHTLKLFLTPHCLHHHPNTTFLVVWLAFLSSVSTDSASGTHLPESHPRSD</sequence>
<name>A0ABQ9XLT1_9EUKA</name>
<reference evidence="3 4" key="1">
    <citation type="journal article" date="2022" name="bioRxiv">
        <title>Genomics of Preaxostyla Flagellates Illuminates Evolutionary Transitions and the Path Towards Mitochondrial Loss.</title>
        <authorList>
            <person name="Novak L.V.F."/>
            <person name="Treitli S.C."/>
            <person name="Pyrih J."/>
            <person name="Halakuc P."/>
            <person name="Pipaliya S.V."/>
            <person name="Vacek V."/>
            <person name="Brzon O."/>
            <person name="Soukal P."/>
            <person name="Eme L."/>
            <person name="Dacks J.B."/>
            <person name="Karnkowska A."/>
            <person name="Elias M."/>
            <person name="Hampl V."/>
        </authorList>
    </citation>
    <scope>NUCLEOTIDE SEQUENCE [LARGE SCALE GENOMIC DNA]</scope>
    <source>
        <strain evidence="3">NAU3</strain>
        <tissue evidence="3">Gut</tissue>
    </source>
</reference>